<keyword evidence="8" id="KW-1185">Reference proteome</keyword>
<sequence length="274" mass="29517">MNDHNGSNGTNQASSRVRGHRPARGEPLLDRAFRLLASFGPDTRVLSLTALAARAGLPKATALRLARQLVDHGALERTDAGHYTIGLRLLELATLAPRGHGLRATALPHLYDLHHATRQHVQLVVREGLAGVLVERLSAHNAKRIMYRVGGHLPLNATAPGLALLAFAPTEVQEDFLAGDGPTEEDDSHPTGEALRAKLATIRRDRYAVFSRRQWDTEMTGVAAPILDRHDTTIAAVSVVTPSETIQPAAHIPAVVAVARAITRALATDMETYA</sequence>
<evidence type="ECO:0000256" key="2">
    <source>
        <dbReference type="ARBA" id="ARBA00023125"/>
    </source>
</evidence>
<keyword evidence="3" id="KW-0804">Transcription</keyword>
<name>A0ABT6HPE0_9ACTN</name>
<feature type="region of interest" description="Disordered" evidence="4">
    <location>
        <begin position="1"/>
        <end position="24"/>
    </location>
</feature>
<dbReference type="Pfam" id="PF01614">
    <property type="entry name" value="IclR_C"/>
    <property type="match status" value="1"/>
</dbReference>
<evidence type="ECO:0000259" key="6">
    <source>
        <dbReference type="PROSITE" id="PS51078"/>
    </source>
</evidence>
<comment type="caution">
    <text evidence="7">The sequence shown here is derived from an EMBL/GenBank/DDBJ whole genome shotgun (WGS) entry which is preliminary data.</text>
</comment>
<protein>
    <submittedName>
        <fullName evidence="7">IclR family transcriptional regulator</fullName>
    </submittedName>
</protein>
<dbReference type="InterPro" id="IPR036388">
    <property type="entry name" value="WH-like_DNA-bd_sf"/>
</dbReference>
<organism evidence="7 8">
    <name type="scientific">Streptomyces chengmaiensis</name>
    <dbReference type="NCBI Taxonomy" id="3040919"/>
    <lineage>
        <taxon>Bacteria</taxon>
        <taxon>Bacillati</taxon>
        <taxon>Actinomycetota</taxon>
        <taxon>Actinomycetes</taxon>
        <taxon>Kitasatosporales</taxon>
        <taxon>Streptomycetaceae</taxon>
        <taxon>Streptomyces</taxon>
    </lineage>
</organism>
<dbReference type="Gene3D" id="3.30.450.40">
    <property type="match status" value="1"/>
</dbReference>
<dbReference type="Pfam" id="PF09339">
    <property type="entry name" value="HTH_IclR"/>
    <property type="match status" value="1"/>
</dbReference>
<gene>
    <name evidence="7" type="ORF">QCN29_17625</name>
</gene>
<dbReference type="InterPro" id="IPR036390">
    <property type="entry name" value="WH_DNA-bd_sf"/>
</dbReference>
<evidence type="ECO:0000256" key="1">
    <source>
        <dbReference type="ARBA" id="ARBA00023015"/>
    </source>
</evidence>
<dbReference type="PROSITE" id="PS51077">
    <property type="entry name" value="HTH_ICLR"/>
    <property type="match status" value="1"/>
</dbReference>
<feature type="compositionally biased region" description="Polar residues" evidence="4">
    <location>
        <begin position="1"/>
        <end position="15"/>
    </location>
</feature>
<proteinExistence type="predicted"/>
<dbReference type="InterPro" id="IPR014757">
    <property type="entry name" value="Tscrpt_reg_IclR_C"/>
</dbReference>
<evidence type="ECO:0000313" key="8">
    <source>
        <dbReference type="Proteomes" id="UP001223144"/>
    </source>
</evidence>
<dbReference type="InterPro" id="IPR005471">
    <property type="entry name" value="Tscrpt_reg_IclR_N"/>
</dbReference>
<dbReference type="Gene3D" id="1.10.10.10">
    <property type="entry name" value="Winged helix-like DNA-binding domain superfamily/Winged helix DNA-binding domain"/>
    <property type="match status" value="1"/>
</dbReference>
<dbReference type="RefSeq" id="WP_279929149.1">
    <property type="nucleotide sequence ID" value="NZ_JARWBG010000019.1"/>
</dbReference>
<accession>A0ABT6HPE0</accession>
<dbReference type="SUPFAM" id="SSF46785">
    <property type="entry name" value="Winged helix' DNA-binding domain"/>
    <property type="match status" value="1"/>
</dbReference>
<keyword evidence="1" id="KW-0805">Transcription regulation</keyword>
<dbReference type="PANTHER" id="PTHR30136:SF24">
    <property type="entry name" value="HTH-TYPE TRANSCRIPTIONAL REPRESSOR ALLR"/>
    <property type="match status" value="1"/>
</dbReference>
<reference evidence="7 8" key="1">
    <citation type="submission" date="2023-04" db="EMBL/GenBank/DDBJ databases">
        <title>Streptomyces chengmaiensis sp. nov. isolated from the stem of mangrove plant in Hainan.</title>
        <authorList>
            <person name="Huang X."/>
            <person name="Zhou S."/>
            <person name="Chu X."/>
            <person name="Xie Y."/>
            <person name="Lin Y."/>
        </authorList>
    </citation>
    <scope>NUCLEOTIDE SEQUENCE [LARGE SCALE GENOMIC DNA]</scope>
    <source>
        <strain evidence="7 8">HNM0663</strain>
    </source>
</reference>
<evidence type="ECO:0000259" key="5">
    <source>
        <dbReference type="PROSITE" id="PS51077"/>
    </source>
</evidence>
<dbReference type="SUPFAM" id="SSF55781">
    <property type="entry name" value="GAF domain-like"/>
    <property type="match status" value="1"/>
</dbReference>
<evidence type="ECO:0000256" key="4">
    <source>
        <dbReference type="SAM" id="MobiDB-lite"/>
    </source>
</evidence>
<dbReference type="PROSITE" id="PS51078">
    <property type="entry name" value="ICLR_ED"/>
    <property type="match status" value="1"/>
</dbReference>
<feature type="domain" description="IclR-ED" evidence="6">
    <location>
        <begin position="88"/>
        <end position="268"/>
    </location>
</feature>
<dbReference type="SMART" id="SM00346">
    <property type="entry name" value="HTH_ICLR"/>
    <property type="match status" value="1"/>
</dbReference>
<keyword evidence="2" id="KW-0238">DNA-binding</keyword>
<dbReference type="Proteomes" id="UP001223144">
    <property type="component" value="Unassembled WGS sequence"/>
</dbReference>
<dbReference type="EMBL" id="JARWBG010000019">
    <property type="protein sequence ID" value="MDH2390578.1"/>
    <property type="molecule type" value="Genomic_DNA"/>
</dbReference>
<dbReference type="PANTHER" id="PTHR30136">
    <property type="entry name" value="HELIX-TURN-HELIX TRANSCRIPTIONAL REGULATOR, ICLR FAMILY"/>
    <property type="match status" value="1"/>
</dbReference>
<dbReference type="InterPro" id="IPR029016">
    <property type="entry name" value="GAF-like_dom_sf"/>
</dbReference>
<evidence type="ECO:0000313" key="7">
    <source>
        <dbReference type="EMBL" id="MDH2390578.1"/>
    </source>
</evidence>
<dbReference type="InterPro" id="IPR050707">
    <property type="entry name" value="HTH_MetabolicPath_Reg"/>
</dbReference>
<feature type="domain" description="HTH iclR-type" evidence="5">
    <location>
        <begin position="26"/>
        <end position="87"/>
    </location>
</feature>
<evidence type="ECO:0000256" key="3">
    <source>
        <dbReference type="ARBA" id="ARBA00023163"/>
    </source>
</evidence>